<dbReference type="PANTHER" id="PTHR45837">
    <property type="entry name" value="VESICLE-TRAFFICKING PROTEIN SEC22B"/>
    <property type="match status" value="1"/>
</dbReference>
<evidence type="ECO:0000259" key="10">
    <source>
        <dbReference type="PROSITE" id="PS50859"/>
    </source>
</evidence>
<keyword evidence="9" id="KW-0812">Transmembrane</keyword>
<evidence type="ECO:0000256" key="7">
    <source>
        <dbReference type="ARBA" id="ARBA00024173"/>
    </source>
</evidence>
<evidence type="ECO:0000256" key="5">
    <source>
        <dbReference type="ARBA" id="ARBA00023054"/>
    </source>
</evidence>
<reference evidence="12" key="1">
    <citation type="submission" date="2015-11" db="EMBL/GenBank/DDBJ databases">
        <title>De novo transcriptome assembly of four potential Pierce s Disease insect vectors from Arizona vineyards.</title>
        <authorList>
            <person name="Tassone E.E."/>
        </authorList>
    </citation>
    <scope>NUCLEOTIDE SEQUENCE</scope>
</reference>
<dbReference type="Pfam" id="PF25970">
    <property type="entry name" value="SEC22a_C"/>
    <property type="match status" value="1"/>
</dbReference>
<gene>
    <name evidence="12" type="ORF">g.48884</name>
    <name evidence="11" type="ORF">g.48885</name>
</gene>
<keyword evidence="4" id="KW-0813">Transport</keyword>
<dbReference type="InterPro" id="IPR059071">
    <property type="entry name" value="SEC22a-c_C"/>
</dbReference>
<dbReference type="GO" id="GO:0005789">
    <property type="term" value="C:endoplasmic reticulum membrane"/>
    <property type="evidence" value="ECO:0007669"/>
    <property type="project" value="UniProtKB-SubCell"/>
</dbReference>
<comment type="function">
    <text evidence="7">SNARE involved in targeting and fusion of ER-derived transport vesicles with the Golgi complex as well as Golgi-derived retrograde transport vesicles with the ER.</text>
</comment>
<name>A0A1B6KX08_9HEMI</name>
<dbReference type="SMART" id="SM01270">
    <property type="entry name" value="Longin"/>
    <property type="match status" value="1"/>
</dbReference>
<keyword evidence="5" id="KW-0175">Coiled coil</keyword>
<dbReference type="Pfam" id="PF13774">
    <property type="entry name" value="Longin"/>
    <property type="match status" value="1"/>
</dbReference>
<dbReference type="InterPro" id="IPR011012">
    <property type="entry name" value="Longin-like_dom_sf"/>
</dbReference>
<dbReference type="GO" id="GO:0006890">
    <property type="term" value="P:retrograde vesicle-mediated transport, Golgi to endoplasmic reticulum"/>
    <property type="evidence" value="ECO:0007669"/>
    <property type="project" value="InterPro"/>
</dbReference>
<dbReference type="GO" id="GO:0006888">
    <property type="term" value="P:endoplasmic reticulum to Golgi vesicle-mediated transport"/>
    <property type="evidence" value="ECO:0007669"/>
    <property type="project" value="InterPro"/>
</dbReference>
<sequence length="305" mass="35086">MILYSLIVRTKDGMALSATTDFNDEVNKSIKESKRYVKLLAKKASHLPDRCTLYLSLHSVHFITALGVTYLALCDSSYPTVLAFSFLSELMRDFITKYETVRINMARRPYSFIEFDNFIHKTRQRYNKPQSLTTRVNLAELSEEMKLRAPHLLSISDIEPMRNGYHNFNIPQMAVGPPPRLEPLSWYSIASIVQACLLSVLGLYRSLKALSESSLEEYDGPSPSHGLVFLLESVLRIFQMGLLVQQLRYRTALSWLCLVLLCLCVWLVWDLRDKWQCSLFLSSAVVSHIAVILRRIRLKLPDYNV</sequence>
<proteinExistence type="inferred from homology"/>
<dbReference type="EMBL" id="GEBQ01023985">
    <property type="protein sequence ID" value="JAT15992.1"/>
    <property type="molecule type" value="Transcribed_RNA"/>
</dbReference>
<dbReference type="PROSITE" id="PS50859">
    <property type="entry name" value="LONGIN"/>
    <property type="match status" value="1"/>
</dbReference>
<dbReference type="GO" id="GO:0005484">
    <property type="term" value="F:SNAP receptor activity"/>
    <property type="evidence" value="ECO:0007669"/>
    <property type="project" value="InterPro"/>
</dbReference>
<feature type="transmembrane region" description="Helical" evidence="9">
    <location>
        <begin position="251"/>
        <end position="269"/>
    </location>
</feature>
<evidence type="ECO:0000256" key="9">
    <source>
        <dbReference type="SAM" id="Phobius"/>
    </source>
</evidence>
<dbReference type="GO" id="GO:0015031">
    <property type="term" value="P:protein transport"/>
    <property type="evidence" value="ECO:0007669"/>
    <property type="project" value="UniProtKB-KW"/>
</dbReference>
<dbReference type="InterPro" id="IPR010908">
    <property type="entry name" value="Longin_dom"/>
</dbReference>
<accession>A0A1B6KX08</accession>
<dbReference type="AlphaFoldDB" id="A0A1B6KX08"/>
<dbReference type="EMBL" id="GEBQ01024274">
    <property type="protein sequence ID" value="JAT15703.1"/>
    <property type="molecule type" value="Transcribed_RNA"/>
</dbReference>
<keyword evidence="6 9" id="KW-0472">Membrane</keyword>
<dbReference type="Gene3D" id="3.30.450.50">
    <property type="entry name" value="Longin domain"/>
    <property type="match status" value="1"/>
</dbReference>
<evidence type="ECO:0000256" key="3">
    <source>
        <dbReference type="ARBA" id="ARBA00008025"/>
    </source>
</evidence>
<keyword evidence="4" id="KW-0653">Protein transport</keyword>
<feature type="domain" description="Longin" evidence="10">
    <location>
        <begin position="6"/>
        <end position="119"/>
    </location>
</feature>
<comment type="subcellular location">
    <subcellularLocation>
        <location evidence="1">Endoplasmic reticulum membrane</location>
        <topology evidence="1">Single-pass type IV membrane protein</topology>
    </subcellularLocation>
    <subcellularLocation>
        <location evidence="8">Golgi apparatus</location>
        <location evidence="8">cis-Golgi network membrane</location>
    </subcellularLocation>
    <subcellularLocation>
        <location evidence="2">Melanosome</location>
    </subcellularLocation>
</comment>
<comment type="similarity">
    <text evidence="3">Belongs to the synaptobrevin family.</text>
</comment>
<keyword evidence="9" id="KW-1133">Transmembrane helix</keyword>
<dbReference type="SUPFAM" id="SSF64356">
    <property type="entry name" value="SNARE-like"/>
    <property type="match status" value="1"/>
</dbReference>
<evidence type="ECO:0000313" key="12">
    <source>
        <dbReference type="EMBL" id="JAT15992.1"/>
    </source>
</evidence>
<dbReference type="CDD" id="cd14824">
    <property type="entry name" value="Longin"/>
    <property type="match status" value="1"/>
</dbReference>
<protein>
    <recommendedName>
        <fullName evidence="10">Longin domain-containing protein</fullName>
    </recommendedName>
</protein>
<evidence type="ECO:0000313" key="11">
    <source>
        <dbReference type="EMBL" id="JAT15703.1"/>
    </source>
</evidence>
<evidence type="ECO:0000256" key="2">
    <source>
        <dbReference type="ARBA" id="ARBA00004223"/>
    </source>
</evidence>
<evidence type="ECO:0000256" key="4">
    <source>
        <dbReference type="ARBA" id="ARBA00022927"/>
    </source>
</evidence>
<dbReference type="GO" id="GO:0005794">
    <property type="term" value="C:Golgi apparatus"/>
    <property type="evidence" value="ECO:0007669"/>
    <property type="project" value="UniProtKB-SubCell"/>
</dbReference>
<dbReference type="InterPro" id="IPR044565">
    <property type="entry name" value="Sec22"/>
</dbReference>
<evidence type="ECO:0000256" key="6">
    <source>
        <dbReference type="ARBA" id="ARBA00023136"/>
    </source>
</evidence>
<organism evidence="12">
    <name type="scientific">Graphocephala atropunctata</name>
    <dbReference type="NCBI Taxonomy" id="36148"/>
    <lineage>
        <taxon>Eukaryota</taxon>
        <taxon>Metazoa</taxon>
        <taxon>Ecdysozoa</taxon>
        <taxon>Arthropoda</taxon>
        <taxon>Hexapoda</taxon>
        <taxon>Insecta</taxon>
        <taxon>Pterygota</taxon>
        <taxon>Neoptera</taxon>
        <taxon>Paraneoptera</taxon>
        <taxon>Hemiptera</taxon>
        <taxon>Auchenorrhyncha</taxon>
        <taxon>Membracoidea</taxon>
        <taxon>Cicadellidae</taxon>
        <taxon>Cicadellinae</taxon>
        <taxon>Cicadellini</taxon>
        <taxon>Graphocephala</taxon>
    </lineage>
</organism>
<evidence type="ECO:0000256" key="1">
    <source>
        <dbReference type="ARBA" id="ARBA00004163"/>
    </source>
</evidence>
<evidence type="ECO:0000256" key="8">
    <source>
        <dbReference type="ARBA" id="ARBA00024188"/>
    </source>
</evidence>